<reference evidence="1 2" key="1">
    <citation type="submission" date="2023-10" db="EMBL/GenBank/DDBJ databases">
        <title>Virgibacillus halophilus 5B73C genome.</title>
        <authorList>
            <person name="Miliotis G."/>
            <person name="Sengupta P."/>
            <person name="Hameed A."/>
            <person name="Chuvochina M."/>
            <person name="Mcdonagh F."/>
            <person name="Simpson A.C."/>
            <person name="Singh N.K."/>
            <person name="Rekha P.D."/>
            <person name="Raman K."/>
            <person name="Hugenholtz P."/>
            <person name="Venkateswaran K."/>
        </authorList>
    </citation>
    <scope>NUCLEOTIDE SEQUENCE [LARGE SCALE GENOMIC DNA]</scope>
    <source>
        <strain evidence="1 2">5B73C</strain>
    </source>
</reference>
<sequence length="71" mass="7972">MEEDAARFEPSHQNAYVLSVYQQEIDKLKKDQSAEDIRGLLSSYKKLGYANISRLALGTNPRILVGPVVVH</sequence>
<organism evidence="1 2">
    <name type="scientific">Tigheibacillus halophilus</name>
    <dbReference type="NCBI Taxonomy" id="361280"/>
    <lineage>
        <taxon>Bacteria</taxon>
        <taxon>Bacillati</taxon>
        <taxon>Bacillota</taxon>
        <taxon>Bacilli</taxon>
        <taxon>Bacillales</taxon>
        <taxon>Bacillaceae</taxon>
        <taxon>Tigheibacillus</taxon>
    </lineage>
</organism>
<keyword evidence="2" id="KW-1185">Reference proteome</keyword>
<proteinExistence type="predicted"/>
<accession>A0ABU5C4X3</accession>
<dbReference type="EMBL" id="JAWDIP010000003">
    <property type="protein sequence ID" value="MDY0394382.1"/>
    <property type="molecule type" value="Genomic_DNA"/>
</dbReference>
<evidence type="ECO:0000313" key="2">
    <source>
        <dbReference type="Proteomes" id="UP001281447"/>
    </source>
</evidence>
<protein>
    <submittedName>
        <fullName evidence="1">Uncharacterized protein</fullName>
    </submittedName>
</protein>
<comment type="caution">
    <text evidence="1">The sequence shown here is derived from an EMBL/GenBank/DDBJ whole genome shotgun (WGS) entry which is preliminary data.</text>
</comment>
<dbReference type="Proteomes" id="UP001281447">
    <property type="component" value="Unassembled WGS sequence"/>
</dbReference>
<evidence type="ECO:0000313" key="1">
    <source>
        <dbReference type="EMBL" id="MDY0394382.1"/>
    </source>
</evidence>
<name>A0ABU5C4X3_9BACI</name>
<gene>
    <name evidence="1" type="ORF">RWE15_07855</name>
</gene>